<dbReference type="AlphaFoldDB" id="A0A195BRB0"/>
<protein>
    <submittedName>
        <fullName evidence="1">Uncharacterized protein</fullName>
    </submittedName>
</protein>
<sequence>MYDEFYHSKRDYARTMCVIDLASMQRPYVAVGKILQTALYAVYKTDL</sequence>
<evidence type="ECO:0000313" key="2">
    <source>
        <dbReference type="Proteomes" id="UP000078540"/>
    </source>
</evidence>
<keyword evidence="2" id="KW-1185">Reference proteome</keyword>
<organism evidence="1 2">
    <name type="scientific">Atta colombica</name>
    <dbReference type="NCBI Taxonomy" id="520822"/>
    <lineage>
        <taxon>Eukaryota</taxon>
        <taxon>Metazoa</taxon>
        <taxon>Ecdysozoa</taxon>
        <taxon>Arthropoda</taxon>
        <taxon>Hexapoda</taxon>
        <taxon>Insecta</taxon>
        <taxon>Pterygota</taxon>
        <taxon>Neoptera</taxon>
        <taxon>Endopterygota</taxon>
        <taxon>Hymenoptera</taxon>
        <taxon>Apocrita</taxon>
        <taxon>Aculeata</taxon>
        <taxon>Formicoidea</taxon>
        <taxon>Formicidae</taxon>
        <taxon>Myrmicinae</taxon>
        <taxon>Atta</taxon>
    </lineage>
</organism>
<evidence type="ECO:0000313" key="1">
    <source>
        <dbReference type="EMBL" id="KYM89469.1"/>
    </source>
</evidence>
<accession>A0A195BRB0</accession>
<reference evidence="1 2" key="1">
    <citation type="submission" date="2015-09" db="EMBL/GenBank/DDBJ databases">
        <title>Atta colombica WGS genome.</title>
        <authorList>
            <person name="Nygaard S."/>
            <person name="Hu H."/>
            <person name="Boomsma J."/>
            <person name="Zhang G."/>
        </authorList>
    </citation>
    <scope>NUCLEOTIDE SEQUENCE [LARGE SCALE GENOMIC DNA]</scope>
    <source>
        <strain evidence="1">Treedump-2</strain>
        <tissue evidence="1">Whole body</tissue>
    </source>
</reference>
<dbReference type="EMBL" id="KQ976418">
    <property type="protein sequence ID" value="KYM89469.1"/>
    <property type="molecule type" value="Genomic_DNA"/>
</dbReference>
<gene>
    <name evidence="1" type="ORF">ALC53_02308</name>
</gene>
<dbReference type="Proteomes" id="UP000078540">
    <property type="component" value="Unassembled WGS sequence"/>
</dbReference>
<name>A0A195BRB0_9HYME</name>
<proteinExistence type="predicted"/>